<gene>
    <name evidence="1" type="ORF">H663_008040</name>
</gene>
<evidence type="ECO:0000313" key="2">
    <source>
        <dbReference type="Proteomes" id="UP000037507"/>
    </source>
</evidence>
<accession>A0A2T7UEU4</accession>
<name>A0A2T7UEU4_9BURK</name>
<evidence type="ECO:0000313" key="1">
    <source>
        <dbReference type="EMBL" id="PVE43226.1"/>
    </source>
</evidence>
<dbReference type="AlphaFoldDB" id="A0A2T7UEU4"/>
<dbReference type="Proteomes" id="UP000037507">
    <property type="component" value="Unassembled WGS sequence"/>
</dbReference>
<dbReference type="OrthoDB" id="8966078at2"/>
<dbReference type="EMBL" id="LFYT02000007">
    <property type="protein sequence ID" value="PVE43226.1"/>
    <property type="molecule type" value="Genomic_DNA"/>
</dbReference>
<reference evidence="1" key="1">
    <citation type="submission" date="2017-04" db="EMBL/GenBank/DDBJ databases">
        <title>Unexpected and diverse lifestyles within the genus Limnohabitans.</title>
        <authorList>
            <person name="Kasalicky V."/>
            <person name="Mehrshad M."/>
            <person name="Andrei S.-A."/>
            <person name="Salcher M."/>
            <person name="Kratochvilova H."/>
            <person name="Simek K."/>
            <person name="Ghai R."/>
        </authorList>
    </citation>
    <scope>NUCLEOTIDE SEQUENCE [LARGE SCALE GENOMIC DNA]</scope>
    <source>
        <strain evidence="1">II-D5</strain>
    </source>
</reference>
<sequence>MNAALDTLTRMTDTLAACQQGALPQTDMIRQWRSNAASLPLPDKFGDVLANLLDRIEASALFSEESCSFSQKDLFDSLQLWADKARSRLANS</sequence>
<keyword evidence="2" id="KW-1185">Reference proteome</keyword>
<proteinExistence type="predicted"/>
<protein>
    <submittedName>
        <fullName evidence="1">Uncharacterized protein</fullName>
    </submittedName>
</protein>
<comment type="caution">
    <text evidence="1">The sequence shown here is derived from an EMBL/GenBank/DDBJ whole genome shotgun (WGS) entry which is preliminary data.</text>
</comment>
<dbReference type="RefSeq" id="WP_053174345.1">
    <property type="nucleotide sequence ID" value="NZ_LFYT02000007.1"/>
</dbReference>
<organism evidence="1 2">
    <name type="scientific">Limnohabitans planktonicus II-D5</name>
    <dbReference type="NCBI Taxonomy" id="1293045"/>
    <lineage>
        <taxon>Bacteria</taxon>
        <taxon>Pseudomonadati</taxon>
        <taxon>Pseudomonadota</taxon>
        <taxon>Betaproteobacteria</taxon>
        <taxon>Burkholderiales</taxon>
        <taxon>Comamonadaceae</taxon>
        <taxon>Limnohabitans</taxon>
    </lineage>
</organism>